<keyword evidence="11" id="KW-1185">Reference proteome</keyword>
<dbReference type="InterPro" id="IPR036909">
    <property type="entry name" value="Cyt_c-like_dom_sf"/>
</dbReference>
<comment type="caution">
    <text evidence="10">The sequence shown here is derived from an EMBL/GenBank/DDBJ whole genome shotgun (WGS) entry which is preliminary data.</text>
</comment>
<feature type="compositionally biased region" description="Low complexity" evidence="7">
    <location>
        <begin position="32"/>
        <end position="86"/>
    </location>
</feature>
<keyword evidence="8" id="KW-0812">Transmembrane</keyword>
<dbReference type="Proteomes" id="UP000612893">
    <property type="component" value="Unassembled WGS sequence"/>
</dbReference>
<feature type="transmembrane region" description="Helical" evidence="8">
    <location>
        <begin position="197"/>
        <end position="215"/>
    </location>
</feature>
<evidence type="ECO:0000256" key="2">
    <source>
        <dbReference type="ARBA" id="ARBA00022617"/>
    </source>
</evidence>
<proteinExistence type="predicted"/>
<dbReference type="SUPFAM" id="SSF46626">
    <property type="entry name" value="Cytochrome c"/>
    <property type="match status" value="1"/>
</dbReference>
<dbReference type="GO" id="GO:0046872">
    <property type="term" value="F:metal ion binding"/>
    <property type="evidence" value="ECO:0007669"/>
    <property type="project" value="UniProtKB-KW"/>
</dbReference>
<protein>
    <submittedName>
        <fullName evidence="10">Cytochrome c</fullName>
    </submittedName>
</protein>
<dbReference type="GO" id="GO:0020037">
    <property type="term" value="F:heme binding"/>
    <property type="evidence" value="ECO:0007669"/>
    <property type="project" value="InterPro"/>
</dbReference>
<feature type="domain" description="Cytochrome c" evidence="9">
    <location>
        <begin position="89"/>
        <end position="179"/>
    </location>
</feature>
<dbReference type="PANTHER" id="PTHR37823">
    <property type="entry name" value="CYTOCHROME C-553-LIKE"/>
    <property type="match status" value="1"/>
</dbReference>
<dbReference type="PROSITE" id="PS51007">
    <property type="entry name" value="CYTC"/>
    <property type="match status" value="1"/>
</dbReference>
<gene>
    <name evidence="10" type="ORF">JF922_15140</name>
</gene>
<dbReference type="AlphaFoldDB" id="A0A934KA74"/>
<accession>A0A934KA74</accession>
<keyword evidence="8" id="KW-1133">Transmembrane helix</keyword>
<keyword evidence="2 6" id="KW-0349">Heme</keyword>
<keyword evidence="5 6" id="KW-0408">Iron</keyword>
<name>A0A934KA74_9BACT</name>
<dbReference type="Gene3D" id="1.10.760.10">
    <property type="entry name" value="Cytochrome c-like domain"/>
    <property type="match status" value="1"/>
</dbReference>
<evidence type="ECO:0000256" key="1">
    <source>
        <dbReference type="ARBA" id="ARBA00022448"/>
    </source>
</evidence>
<feature type="region of interest" description="Disordered" evidence="7">
    <location>
        <begin position="32"/>
        <end position="91"/>
    </location>
</feature>
<dbReference type="Pfam" id="PF13442">
    <property type="entry name" value="Cytochrome_CBB3"/>
    <property type="match status" value="1"/>
</dbReference>
<evidence type="ECO:0000256" key="6">
    <source>
        <dbReference type="PROSITE-ProRule" id="PRU00433"/>
    </source>
</evidence>
<dbReference type="InterPro" id="IPR009056">
    <property type="entry name" value="Cyt_c-like_dom"/>
</dbReference>
<keyword evidence="1" id="KW-0813">Transport</keyword>
<dbReference type="InterPro" id="IPR051811">
    <property type="entry name" value="Cytochrome_c550/c551-like"/>
</dbReference>
<reference evidence="10" key="1">
    <citation type="submission" date="2020-10" db="EMBL/GenBank/DDBJ databases">
        <title>Ca. Dormibacterota MAGs.</title>
        <authorList>
            <person name="Montgomery K."/>
        </authorList>
    </citation>
    <scope>NUCLEOTIDE SEQUENCE [LARGE SCALE GENOMIC DNA]</scope>
    <source>
        <strain evidence="10">SC8812_S17_10</strain>
    </source>
</reference>
<dbReference type="PANTHER" id="PTHR37823:SF1">
    <property type="entry name" value="CYTOCHROME C-553-LIKE"/>
    <property type="match status" value="1"/>
</dbReference>
<evidence type="ECO:0000256" key="8">
    <source>
        <dbReference type="SAM" id="Phobius"/>
    </source>
</evidence>
<evidence type="ECO:0000256" key="3">
    <source>
        <dbReference type="ARBA" id="ARBA00022723"/>
    </source>
</evidence>
<evidence type="ECO:0000256" key="7">
    <source>
        <dbReference type="SAM" id="MobiDB-lite"/>
    </source>
</evidence>
<evidence type="ECO:0000256" key="4">
    <source>
        <dbReference type="ARBA" id="ARBA00022982"/>
    </source>
</evidence>
<evidence type="ECO:0000259" key="9">
    <source>
        <dbReference type="PROSITE" id="PS51007"/>
    </source>
</evidence>
<keyword evidence="3 6" id="KW-0479">Metal-binding</keyword>
<evidence type="ECO:0000313" key="10">
    <source>
        <dbReference type="EMBL" id="MBJ7599398.1"/>
    </source>
</evidence>
<evidence type="ECO:0000256" key="5">
    <source>
        <dbReference type="ARBA" id="ARBA00023004"/>
    </source>
</evidence>
<keyword evidence="4" id="KW-0249">Electron transport</keyword>
<dbReference type="EMBL" id="JAEKNR010000151">
    <property type="protein sequence ID" value="MBJ7599398.1"/>
    <property type="molecule type" value="Genomic_DNA"/>
</dbReference>
<organism evidence="10 11">
    <name type="scientific">Candidatus Nephthysia bennettiae</name>
    <dbReference type="NCBI Taxonomy" id="3127016"/>
    <lineage>
        <taxon>Bacteria</taxon>
        <taxon>Bacillati</taxon>
        <taxon>Candidatus Dormiibacterota</taxon>
        <taxon>Candidatus Dormibacteria</taxon>
        <taxon>Candidatus Dormibacterales</taxon>
        <taxon>Candidatus Dormibacteraceae</taxon>
        <taxon>Candidatus Nephthysia</taxon>
    </lineage>
</organism>
<keyword evidence="8" id="KW-0472">Membrane</keyword>
<sequence length="232" mass="23226">MLRRRRWLLPSLMAIVGPLVLGVWTLTAVSAATQSPSPSPSGSGAAASPGASASPAAGAAGASPSASAGAASPGASGSPGTSASGALPGDPQNGATLYNSAGCTACHGAGLEGGIGPKLSPIQKLPDTKDPLNPQYLITTITQGKSGVGGFGAMPPKGGDTKLNDKDIADIAAFIIQTNKNPGATPLGPVELARSNVFWISTAVLAMLLITYLLARYNMRWIARRAALRREG</sequence>
<dbReference type="GO" id="GO:0009055">
    <property type="term" value="F:electron transfer activity"/>
    <property type="evidence" value="ECO:0007669"/>
    <property type="project" value="InterPro"/>
</dbReference>
<dbReference type="RefSeq" id="WP_338202889.1">
    <property type="nucleotide sequence ID" value="NZ_JAEKNR010000151.1"/>
</dbReference>
<evidence type="ECO:0000313" key="11">
    <source>
        <dbReference type="Proteomes" id="UP000612893"/>
    </source>
</evidence>